<evidence type="ECO:0000256" key="8">
    <source>
        <dbReference type="ARBA" id="ARBA00022833"/>
    </source>
</evidence>
<evidence type="ECO:0000256" key="6">
    <source>
        <dbReference type="ARBA" id="ARBA00022771"/>
    </source>
</evidence>
<comment type="catalytic activity">
    <reaction evidence="1">
        <text>S-ubiquitinyl-[E2 ubiquitin-conjugating enzyme]-L-cysteine + [acceptor protein]-L-lysine = [E2 ubiquitin-conjugating enzyme]-L-cysteine + N(6)-ubiquitinyl-[acceptor protein]-L-lysine.</text>
        <dbReference type="EC" id="2.3.2.26"/>
    </reaction>
</comment>
<keyword evidence="10" id="KW-0812">Transmembrane</keyword>
<dbReference type="Gene3D" id="3.30.2160.10">
    <property type="entry name" value="Hect, E3 ligase catalytic domain"/>
    <property type="match status" value="1"/>
</dbReference>
<dbReference type="PROSITE" id="PS01358">
    <property type="entry name" value="ZF_RANBP2_1"/>
    <property type="match status" value="1"/>
</dbReference>
<evidence type="ECO:0000256" key="2">
    <source>
        <dbReference type="ARBA" id="ARBA00004906"/>
    </source>
</evidence>
<name>A0A6A4ZCZ1_9STRA</name>
<evidence type="ECO:0000256" key="5">
    <source>
        <dbReference type="ARBA" id="ARBA00022723"/>
    </source>
</evidence>
<dbReference type="InterPro" id="IPR050409">
    <property type="entry name" value="E3_ubiq-protein_ligase"/>
</dbReference>
<proteinExistence type="predicted"/>
<comment type="caution">
    <text evidence="12">The sequence shown here is derived from an EMBL/GenBank/DDBJ whole genome shotgun (WGS) entry which is preliminary data.</text>
</comment>
<dbReference type="PANTHER" id="PTHR11254">
    <property type="entry name" value="HECT DOMAIN UBIQUITIN-PROTEIN LIGASE"/>
    <property type="match status" value="1"/>
</dbReference>
<accession>A0A6A4ZCZ1</accession>
<dbReference type="GO" id="GO:0006511">
    <property type="term" value="P:ubiquitin-dependent protein catabolic process"/>
    <property type="evidence" value="ECO:0007669"/>
    <property type="project" value="TreeGrafter"/>
</dbReference>
<evidence type="ECO:0000256" key="9">
    <source>
        <dbReference type="PROSITE-ProRule" id="PRU00104"/>
    </source>
</evidence>
<feature type="non-terminal residue" evidence="12">
    <location>
        <position position="416"/>
    </location>
</feature>
<gene>
    <name evidence="12" type="ORF">As57867_006064</name>
</gene>
<keyword evidence="10" id="KW-1133">Transmembrane helix</keyword>
<dbReference type="GO" id="GO:0016567">
    <property type="term" value="P:protein ubiquitination"/>
    <property type="evidence" value="ECO:0007669"/>
    <property type="project" value="TreeGrafter"/>
</dbReference>
<dbReference type="InterPro" id="IPR035983">
    <property type="entry name" value="Hect_E3_ubiquitin_ligase"/>
</dbReference>
<dbReference type="Gene3D" id="3.90.1750.10">
    <property type="entry name" value="Hect, E3 ligase catalytic domains"/>
    <property type="match status" value="1"/>
</dbReference>
<reference evidence="12" key="1">
    <citation type="submission" date="2019-06" db="EMBL/GenBank/DDBJ databases">
        <title>Genomics analysis of Aphanomyces spp. identifies a new class of oomycete effector associated with host adaptation.</title>
        <authorList>
            <person name="Gaulin E."/>
        </authorList>
    </citation>
    <scope>NUCLEOTIDE SEQUENCE</scope>
    <source>
        <strain evidence="12">CBS 578.67</strain>
    </source>
</reference>
<evidence type="ECO:0000259" key="11">
    <source>
        <dbReference type="PROSITE" id="PS50237"/>
    </source>
</evidence>
<evidence type="ECO:0000313" key="12">
    <source>
        <dbReference type="EMBL" id="KAF0709139.1"/>
    </source>
</evidence>
<keyword evidence="10" id="KW-0472">Membrane</keyword>
<evidence type="ECO:0000256" key="10">
    <source>
        <dbReference type="SAM" id="Phobius"/>
    </source>
</evidence>
<keyword evidence="6" id="KW-0863">Zinc-finger</keyword>
<dbReference type="GO" id="GO:0008270">
    <property type="term" value="F:zinc ion binding"/>
    <property type="evidence" value="ECO:0007669"/>
    <property type="project" value="UniProtKB-KW"/>
</dbReference>
<dbReference type="SMART" id="SM00119">
    <property type="entry name" value="HECTc"/>
    <property type="match status" value="1"/>
</dbReference>
<dbReference type="InterPro" id="IPR000569">
    <property type="entry name" value="HECT_dom"/>
</dbReference>
<evidence type="ECO:0000256" key="1">
    <source>
        <dbReference type="ARBA" id="ARBA00000885"/>
    </source>
</evidence>
<dbReference type="GO" id="GO:0005737">
    <property type="term" value="C:cytoplasm"/>
    <property type="evidence" value="ECO:0007669"/>
    <property type="project" value="TreeGrafter"/>
</dbReference>
<dbReference type="PANTHER" id="PTHR11254:SF440">
    <property type="entry name" value="E3 UBIQUITIN-PROTEIN LIGASE NEDD-4"/>
    <property type="match status" value="1"/>
</dbReference>
<evidence type="ECO:0000256" key="3">
    <source>
        <dbReference type="ARBA" id="ARBA00012485"/>
    </source>
</evidence>
<organism evidence="12">
    <name type="scientific">Aphanomyces stellatus</name>
    <dbReference type="NCBI Taxonomy" id="120398"/>
    <lineage>
        <taxon>Eukaryota</taxon>
        <taxon>Sar</taxon>
        <taxon>Stramenopiles</taxon>
        <taxon>Oomycota</taxon>
        <taxon>Saprolegniomycetes</taxon>
        <taxon>Saprolegniales</taxon>
        <taxon>Verrucalvaceae</taxon>
        <taxon>Aphanomyces</taxon>
    </lineage>
</organism>
<dbReference type="OrthoDB" id="60997at2759"/>
<dbReference type="InterPro" id="IPR001876">
    <property type="entry name" value="Znf_RanBP2"/>
</dbReference>
<keyword evidence="4" id="KW-0808">Transferase</keyword>
<keyword evidence="8" id="KW-0862">Zinc</keyword>
<dbReference type="SUPFAM" id="SSF56204">
    <property type="entry name" value="Hect, E3 ligase catalytic domain"/>
    <property type="match status" value="1"/>
</dbReference>
<dbReference type="PROSITE" id="PS50237">
    <property type="entry name" value="HECT"/>
    <property type="match status" value="1"/>
</dbReference>
<comment type="caution">
    <text evidence="9">Lacks conserved residue(s) required for the propagation of feature annotation.</text>
</comment>
<dbReference type="Pfam" id="PF00632">
    <property type="entry name" value="HECT"/>
    <property type="match status" value="1"/>
</dbReference>
<sequence length="416" mass="46834">MMIQQETDEQDKRRRQMMVDSSVIIFNVLLLIGVLALVYYRDMCIASPDDDPLLPNEEVGHLAGLTRDKLEDESLEASKWTCGVCAFHNPPERTCCELCDTCQAVFLLMTPEFEHVDGTIPLHQLNDRQLSARNRAQWRRQLNDDTKQWEWVAEIAPTDGVAYYIIGTLLPDQPFAYLPLTSATAEMTTLGKQLPTWWSNKLRELQDLPFSLKYAWLLAHLAETYRGHTKLKIARDNVFEHSLGAFAKAPVEYLCALTHINFVGEGAVDAGGVTREWYSVLSLAILEPTQGLFITNKTDQSFFINPNSAKDHGPNHLERYLAIGRLLGRAIVDEQVLPFQFSVPLFKALLGYPVSIEDIRYLDPVVYSSLVFVRDCTSDVAELALTFSATLDASTEVDLVPNGRAIEVTCANKAEY</sequence>
<dbReference type="EC" id="2.3.2.26" evidence="3"/>
<dbReference type="GO" id="GO:0061630">
    <property type="term" value="F:ubiquitin protein ligase activity"/>
    <property type="evidence" value="ECO:0007669"/>
    <property type="project" value="UniProtKB-EC"/>
</dbReference>
<comment type="pathway">
    <text evidence="2">Protein modification; protein ubiquitination.</text>
</comment>
<dbReference type="AlphaFoldDB" id="A0A6A4ZCZ1"/>
<feature type="transmembrane region" description="Helical" evidence="10">
    <location>
        <begin position="21"/>
        <end position="40"/>
    </location>
</feature>
<evidence type="ECO:0000256" key="4">
    <source>
        <dbReference type="ARBA" id="ARBA00022679"/>
    </source>
</evidence>
<evidence type="ECO:0000256" key="7">
    <source>
        <dbReference type="ARBA" id="ARBA00022786"/>
    </source>
</evidence>
<feature type="domain" description="HECT" evidence="11">
    <location>
        <begin position="259"/>
        <end position="416"/>
    </location>
</feature>
<keyword evidence="7 9" id="KW-0833">Ubl conjugation pathway</keyword>
<dbReference type="EMBL" id="VJMH01002339">
    <property type="protein sequence ID" value="KAF0709139.1"/>
    <property type="molecule type" value="Genomic_DNA"/>
</dbReference>
<protein>
    <recommendedName>
        <fullName evidence="3">HECT-type E3 ubiquitin transferase</fullName>
        <ecNumber evidence="3">2.3.2.26</ecNumber>
    </recommendedName>
</protein>
<keyword evidence="5" id="KW-0479">Metal-binding</keyword>